<dbReference type="GO" id="GO:0005886">
    <property type="term" value="C:plasma membrane"/>
    <property type="evidence" value="ECO:0007669"/>
    <property type="project" value="UniProtKB-SubCell"/>
</dbReference>
<keyword evidence="3" id="KW-1003">Cell membrane</keyword>
<keyword evidence="4" id="KW-0547">Nucleotide-binding</keyword>
<organism evidence="9 10">
    <name type="scientific">Candidatus Pullilachnospira gallistercoris</name>
    <dbReference type="NCBI Taxonomy" id="2840911"/>
    <lineage>
        <taxon>Bacteria</taxon>
        <taxon>Bacillati</taxon>
        <taxon>Bacillota</taxon>
        <taxon>Clostridia</taxon>
        <taxon>Lachnospirales</taxon>
        <taxon>Lachnospiraceae</taxon>
        <taxon>Lachnospiraceae incertae sedis</taxon>
        <taxon>Candidatus Pullilachnospira</taxon>
    </lineage>
</organism>
<dbReference type="SMART" id="SM00382">
    <property type="entry name" value="AAA"/>
    <property type="match status" value="1"/>
</dbReference>
<accession>A0A9D1E923</accession>
<dbReference type="InterPro" id="IPR027417">
    <property type="entry name" value="P-loop_NTPase"/>
</dbReference>
<keyword evidence="6" id="KW-0472">Membrane</keyword>
<dbReference type="PANTHER" id="PTHR43166:SF35">
    <property type="entry name" value="L-CYSTINE IMPORT ATP-BINDING PROTEIN TCYN"/>
    <property type="match status" value="1"/>
</dbReference>
<evidence type="ECO:0000256" key="2">
    <source>
        <dbReference type="ARBA" id="ARBA00022448"/>
    </source>
</evidence>
<dbReference type="SUPFAM" id="SSF52540">
    <property type="entry name" value="P-loop containing nucleoside triphosphate hydrolases"/>
    <property type="match status" value="1"/>
</dbReference>
<dbReference type="Proteomes" id="UP000823912">
    <property type="component" value="Unassembled WGS sequence"/>
</dbReference>
<reference evidence="9" key="2">
    <citation type="journal article" date="2021" name="PeerJ">
        <title>Extensive microbial diversity within the chicken gut microbiome revealed by metagenomics and culture.</title>
        <authorList>
            <person name="Gilroy R."/>
            <person name="Ravi A."/>
            <person name="Getino M."/>
            <person name="Pursley I."/>
            <person name="Horton D.L."/>
            <person name="Alikhan N.F."/>
            <person name="Baker D."/>
            <person name="Gharbi K."/>
            <person name="Hall N."/>
            <person name="Watson M."/>
            <person name="Adriaenssens E.M."/>
            <person name="Foster-Nyarko E."/>
            <person name="Jarju S."/>
            <person name="Secka A."/>
            <person name="Antonio M."/>
            <person name="Oren A."/>
            <person name="Chaudhuri R.R."/>
            <person name="La Ragione R."/>
            <person name="Hildebrand F."/>
            <person name="Pallen M.J."/>
        </authorList>
    </citation>
    <scope>NUCLEOTIDE SEQUENCE</scope>
    <source>
        <strain evidence="9">ChiSjej5B23-6657</strain>
    </source>
</reference>
<dbReference type="GO" id="GO:0015424">
    <property type="term" value="F:ABC-type amino acid transporter activity"/>
    <property type="evidence" value="ECO:0007669"/>
    <property type="project" value="InterPro"/>
</dbReference>
<evidence type="ECO:0000256" key="4">
    <source>
        <dbReference type="ARBA" id="ARBA00022741"/>
    </source>
</evidence>
<evidence type="ECO:0000256" key="7">
    <source>
        <dbReference type="SAM" id="MobiDB-lite"/>
    </source>
</evidence>
<comment type="subcellular location">
    <subcellularLocation>
        <location evidence="1">Cell membrane</location>
        <topology evidence="1">Peripheral membrane protein</topology>
    </subcellularLocation>
</comment>
<dbReference type="Gene3D" id="3.40.50.300">
    <property type="entry name" value="P-loop containing nucleotide triphosphate hydrolases"/>
    <property type="match status" value="1"/>
</dbReference>
<dbReference type="AlphaFoldDB" id="A0A9D1E923"/>
<dbReference type="Pfam" id="PF00005">
    <property type="entry name" value="ABC_tran"/>
    <property type="match status" value="1"/>
</dbReference>
<dbReference type="PIRSF" id="PIRSF039085">
    <property type="entry name" value="ABC_ATPase_HisP"/>
    <property type="match status" value="1"/>
</dbReference>
<dbReference type="PROSITE" id="PS00211">
    <property type="entry name" value="ABC_TRANSPORTER_1"/>
    <property type="match status" value="1"/>
</dbReference>
<evidence type="ECO:0000256" key="3">
    <source>
        <dbReference type="ARBA" id="ARBA00022475"/>
    </source>
</evidence>
<keyword evidence="2" id="KW-0813">Transport</keyword>
<name>A0A9D1E923_9FIRM</name>
<protein>
    <submittedName>
        <fullName evidence="9">Amino acid ABC transporter ATP-binding protein</fullName>
    </submittedName>
</protein>
<dbReference type="InterPro" id="IPR017871">
    <property type="entry name" value="ABC_transporter-like_CS"/>
</dbReference>
<evidence type="ECO:0000259" key="8">
    <source>
        <dbReference type="PROSITE" id="PS50893"/>
    </source>
</evidence>
<evidence type="ECO:0000256" key="6">
    <source>
        <dbReference type="ARBA" id="ARBA00023136"/>
    </source>
</evidence>
<dbReference type="GO" id="GO:0005524">
    <property type="term" value="F:ATP binding"/>
    <property type="evidence" value="ECO:0007669"/>
    <property type="project" value="UniProtKB-KW"/>
</dbReference>
<dbReference type="InterPro" id="IPR030679">
    <property type="entry name" value="ABC_ATPase_HisP-typ"/>
</dbReference>
<feature type="domain" description="ABC transporter" evidence="8">
    <location>
        <begin position="2"/>
        <end position="253"/>
    </location>
</feature>
<proteinExistence type="predicted"/>
<dbReference type="InterPro" id="IPR003593">
    <property type="entry name" value="AAA+_ATPase"/>
</dbReference>
<feature type="region of interest" description="Disordered" evidence="7">
    <location>
        <begin position="240"/>
        <end position="259"/>
    </location>
</feature>
<comment type="caution">
    <text evidence="9">The sequence shown here is derived from an EMBL/GenBank/DDBJ whole genome shotgun (WGS) entry which is preliminary data.</text>
</comment>
<dbReference type="GO" id="GO:0016887">
    <property type="term" value="F:ATP hydrolysis activity"/>
    <property type="evidence" value="ECO:0007669"/>
    <property type="project" value="InterPro"/>
</dbReference>
<evidence type="ECO:0000256" key="1">
    <source>
        <dbReference type="ARBA" id="ARBA00004202"/>
    </source>
</evidence>
<dbReference type="InterPro" id="IPR050086">
    <property type="entry name" value="MetN_ABC_transporter-like"/>
</dbReference>
<evidence type="ECO:0000313" key="10">
    <source>
        <dbReference type="Proteomes" id="UP000823912"/>
    </source>
</evidence>
<keyword evidence="5 9" id="KW-0067">ATP-binding</keyword>
<sequence>MLEVEHIQKSFERTEVLKDISFSLEKGQVVSIIGSSGSGKTTLLRCLNFLERPDGGVIRVGGETLFDAEDPTTLQESQIRRKRLHFGLVFQSFNLFPQYTAKENVMLAKRLLAKEQPDFKARKKEIFAEIEEQAEELLRQMGLSDRMNNYPHQLSGGQCQRVAIARALALHPDILCFDEPTSALDPELTGEVLRVIRELANQNTTMIIVTHEMAFAKDVANHVIFMDDGKILEQGDPEQVFEHPREERTRKFLSRYTED</sequence>
<gene>
    <name evidence="9" type="ORF">IAA55_03120</name>
</gene>
<dbReference type="EMBL" id="DVHM01000048">
    <property type="protein sequence ID" value="HIR70256.1"/>
    <property type="molecule type" value="Genomic_DNA"/>
</dbReference>
<reference evidence="9" key="1">
    <citation type="submission" date="2020-10" db="EMBL/GenBank/DDBJ databases">
        <authorList>
            <person name="Gilroy R."/>
        </authorList>
    </citation>
    <scope>NUCLEOTIDE SEQUENCE</scope>
    <source>
        <strain evidence="9">ChiSjej5B23-6657</strain>
    </source>
</reference>
<dbReference type="PROSITE" id="PS50893">
    <property type="entry name" value="ABC_TRANSPORTER_2"/>
    <property type="match status" value="1"/>
</dbReference>
<evidence type="ECO:0000256" key="5">
    <source>
        <dbReference type="ARBA" id="ARBA00022840"/>
    </source>
</evidence>
<dbReference type="PANTHER" id="PTHR43166">
    <property type="entry name" value="AMINO ACID IMPORT ATP-BINDING PROTEIN"/>
    <property type="match status" value="1"/>
</dbReference>
<dbReference type="InterPro" id="IPR003439">
    <property type="entry name" value="ABC_transporter-like_ATP-bd"/>
</dbReference>
<evidence type="ECO:0000313" key="9">
    <source>
        <dbReference type="EMBL" id="HIR70256.1"/>
    </source>
</evidence>